<dbReference type="PANTHER" id="PTHR21660:SF1">
    <property type="entry name" value="ACYL-COENZYME A THIOESTERASE 13"/>
    <property type="match status" value="1"/>
</dbReference>
<name>A0ABP4IH12_9PSEU</name>
<dbReference type="InterPro" id="IPR039298">
    <property type="entry name" value="ACOT13"/>
</dbReference>
<keyword evidence="6" id="KW-1185">Reference proteome</keyword>
<keyword evidence="2" id="KW-0378">Hydrolase</keyword>
<dbReference type="Proteomes" id="UP001501414">
    <property type="component" value="Unassembled WGS sequence"/>
</dbReference>
<dbReference type="RefSeq" id="WP_344022196.1">
    <property type="nucleotide sequence ID" value="NZ_BAAAJK010000009.1"/>
</dbReference>
<evidence type="ECO:0000313" key="5">
    <source>
        <dbReference type="EMBL" id="GAA1389066.1"/>
    </source>
</evidence>
<dbReference type="InterPro" id="IPR003736">
    <property type="entry name" value="PAAI_dom"/>
</dbReference>
<evidence type="ECO:0000256" key="1">
    <source>
        <dbReference type="ARBA" id="ARBA00008324"/>
    </source>
</evidence>
<proteinExistence type="inferred from homology"/>
<evidence type="ECO:0000313" key="6">
    <source>
        <dbReference type="Proteomes" id="UP001501414"/>
    </source>
</evidence>
<sequence>MTADTSAGPATGAAAGATRRREHEWSDPAALAAAATELDGLEFLRRIADGRLPGAPIGSLVGFRPVSAEPGRVVFEFEPAEHQYNPIGSVHGGVYATLLDSACGCAVHSTLPAGTGYTSLDLSVRFLRRITVDTGTVTCTGHVVHAGRRTALARAELTDAGGKLLGEATSSCMILPGG</sequence>
<protein>
    <submittedName>
        <fullName evidence="5">PaaI family thioesterase</fullName>
    </submittedName>
</protein>
<accession>A0ABP4IH12</accession>
<dbReference type="Pfam" id="PF03061">
    <property type="entry name" value="4HBT"/>
    <property type="match status" value="1"/>
</dbReference>
<reference evidence="6" key="1">
    <citation type="journal article" date="2019" name="Int. J. Syst. Evol. Microbiol.">
        <title>The Global Catalogue of Microorganisms (GCM) 10K type strain sequencing project: providing services to taxonomists for standard genome sequencing and annotation.</title>
        <authorList>
            <consortium name="The Broad Institute Genomics Platform"/>
            <consortium name="The Broad Institute Genome Sequencing Center for Infectious Disease"/>
            <person name="Wu L."/>
            <person name="Ma J."/>
        </authorList>
    </citation>
    <scope>NUCLEOTIDE SEQUENCE [LARGE SCALE GENOMIC DNA]</scope>
    <source>
        <strain evidence="6">JCM 11896</strain>
    </source>
</reference>
<dbReference type="CDD" id="cd03443">
    <property type="entry name" value="PaaI_thioesterase"/>
    <property type="match status" value="1"/>
</dbReference>
<evidence type="ECO:0000256" key="2">
    <source>
        <dbReference type="ARBA" id="ARBA00022801"/>
    </source>
</evidence>
<organism evidence="5 6">
    <name type="scientific">Pseudonocardia kongjuensis</name>
    <dbReference type="NCBI Taxonomy" id="102227"/>
    <lineage>
        <taxon>Bacteria</taxon>
        <taxon>Bacillati</taxon>
        <taxon>Actinomycetota</taxon>
        <taxon>Actinomycetes</taxon>
        <taxon>Pseudonocardiales</taxon>
        <taxon>Pseudonocardiaceae</taxon>
        <taxon>Pseudonocardia</taxon>
    </lineage>
</organism>
<feature type="region of interest" description="Disordered" evidence="3">
    <location>
        <begin position="1"/>
        <end position="26"/>
    </location>
</feature>
<dbReference type="SUPFAM" id="SSF54637">
    <property type="entry name" value="Thioesterase/thiol ester dehydrase-isomerase"/>
    <property type="match status" value="1"/>
</dbReference>
<dbReference type="NCBIfam" id="TIGR00369">
    <property type="entry name" value="unchar_dom_1"/>
    <property type="match status" value="1"/>
</dbReference>
<dbReference type="EMBL" id="BAAAJK010000009">
    <property type="protein sequence ID" value="GAA1389066.1"/>
    <property type="molecule type" value="Genomic_DNA"/>
</dbReference>
<evidence type="ECO:0000259" key="4">
    <source>
        <dbReference type="Pfam" id="PF03061"/>
    </source>
</evidence>
<comment type="similarity">
    <text evidence="1">Belongs to the thioesterase PaaI family.</text>
</comment>
<feature type="domain" description="Thioesterase" evidence="4">
    <location>
        <begin position="88"/>
        <end position="164"/>
    </location>
</feature>
<dbReference type="InterPro" id="IPR006683">
    <property type="entry name" value="Thioestr_dom"/>
</dbReference>
<dbReference type="PANTHER" id="PTHR21660">
    <property type="entry name" value="THIOESTERASE SUPERFAMILY MEMBER-RELATED"/>
    <property type="match status" value="1"/>
</dbReference>
<comment type="caution">
    <text evidence="5">The sequence shown here is derived from an EMBL/GenBank/DDBJ whole genome shotgun (WGS) entry which is preliminary data.</text>
</comment>
<gene>
    <name evidence="5" type="ORF">GCM10009613_27400</name>
</gene>
<dbReference type="Gene3D" id="3.10.129.10">
    <property type="entry name" value="Hotdog Thioesterase"/>
    <property type="match status" value="1"/>
</dbReference>
<feature type="compositionally biased region" description="Low complexity" evidence="3">
    <location>
        <begin position="1"/>
        <end position="17"/>
    </location>
</feature>
<evidence type="ECO:0000256" key="3">
    <source>
        <dbReference type="SAM" id="MobiDB-lite"/>
    </source>
</evidence>
<dbReference type="InterPro" id="IPR029069">
    <property type="entry name" value="HotDog_dom_sf"/>
</dbReference>